<evidence type="ECO:0000256" key="17">
    <source>
        <dbReference type="SAM" id="Coils"/>
    </source>
</evidence>
<comment type="catalytic activity">
    <reaction evidence="1 14 15 16">
        <text>Endonucleolytic cleavage to 5'-phosphomonoester.</text>
        <dbReference type="EC" id="3.1.26.4"/>
    </reaction>
</comment>
<proteinExistence type="inferred from homology"/>
<evidence type="ECO:0000256" key="9">
    <source>
        <dbReference type="ARBA" id="ARBA00022722"/>
    </source>
</evidence>
<feature type="binding site" evidence="14 15">
    <location>
        <position position="189"/>
    </location>
    <ligand>
        <name>a divalent metal cation</name>
        <dbReference type="ChEBI" id="CHEBI:60240"/>
    </ligand>
</feature>
<reference evidence="19 20" key="1">
    <citation type="submission" date="2021-05" db="EMBL/GenBank/DDBJ databases">
        <title>Fusibacter ferrireducens sp. nov., an anaerobic, sulfur- and Fe-reducing bacterium isolated from the mangrove sediment.</title>
        <authorList>
            <person name="Qiu D."/>
        </authorList>
    </citation>
    <scope>NUCLEOTIDE SEQUENCE [LARGE SCALE GENOMIC DNA]</scope>
    <source>
        <strain evidence="19 20">DSM 12116</strain>
    </source>
</reference>
<dbReference type="RefSeq" id="WP_213237334.1">
    <property type="nucleotide sequence ID" value="NZ_JAHBCL010000020.1"/>
</dbReference>
<keyword evidence="17" id="KW-0175">Coiled coil</keyword>
<keyword evidence="8 14" id="KW-0963">Cytoplasm</keyword>
<evidence type="ECO:0000256" key="7">
    <source>
        <dbReference type="ARBA" id="ARBA00019179"/>
    </source>
</evidence>
<evidence type="ECO:0000256" key="16">
    <source>
        <dbReference type="RuleBase" id="RU003515"/>
    </source>
</evidence>
<dbReference type="InterPro" id="IPR036397">
    <property type="entry name" value="RNaseH_sf"/>
</dbReference>
<dbReference type="PROSITE" id="PS51975">
    <property type="entry name" value="RNASE_H_2"/>
    <property type="match status" value="1"/>
</dbReference>
<dbReference type="CDD" id="cd07182">
    <property type="entry name" value="RNase_HII_bacteria_HII_like"/>
    <property type="match status" value="1"/>
</dbReference>
<keyword evidence="12 14" id="KW-0378">Hydrolase</keyword>
<gene>
    <name evidence="14" type="primary">rnhB</name>
    <name evidence="19" type="ORF">KHM83_12390</name>
</gene>
<evidence type="ECO:0000313" key="20">
    <source>
        <dbReference type="Proteomes" id="UP000746471"/>
    </source>
</evidence>
<feature type="coiled-coil region" evidence="17">
    <location>
        <begin position="47"/>
        <end position="74"/>
    </location>
</feature>
<dbReference type="Proteomes" id="UP000746471">
    <property type="component" value="Unassembled WGS sequence"/>
</dbReference>
<evidence type="ECO:0000256" key="11">
    <source>
        <dbReference type="ARBA" id="ARBA00022759"/>
    </source>
</evidence>
<dbReference type="Gene3D" id="3.30.420.10">
    <property type="entry name" value="Ribonuclease H-like superfamily/Ribonuclease H"/>
    <property type="match status" value="1"/>
</dbReference>
<sequence>MTVKKSEQWQSIRQGEKLPVKQLSVLVDSLDADDFEGLRAVLQMDQRKAVQNIIKRKDKQLAAAEREKARMAMMFAFERDYSSRGFQCIGGIDEAGRGPLLGPVVAAVAVLNEASDWSGIDDSKKLSEQQREKFYDKIKQEAICYGIGIASHEEIDQINILNATKLAMKRAIEAAEENENATIDFLLIDAVKLDDIPIGQLSLIKGDQRSASIAAASILAKVTRDHMMQALHDTYPAYGIDQHKGYGTKQHYEALDQYGPTPYHRQSFLSKWHEKRSKR</sequence>
<evidence type="ECO:0000256" key="5">
    <source>
        <dbReference type="ARBA" id="ARBA00007383"/>
    </source>
</evidence>
<evidence type="ECO:0000313" key="19">
    <source>
        <dbReference type="EMBL" id="MBS7527475.1"/>
    </source>
</evidence>
<keyword evidence="20" id="KW-1185">Reference proteome</keyword>
<comment type="cofactor">
    <cofactor evidence="14 15">
        <name>Mn(2+)</name>
        <dbReference type="ChEBI" id="CHEBI:29035"/>
    </cofactor>
    <cofactor evidence="14 15">
        <name>Mg(2+)</name>
        <dbReference type="ChEBI" id="CHEBI:18420"/>
    </cofactor>
    <text evidence="14 15">Manganese or magnesium. Binds 1 divalent metal ion per monomer in the absence of substrate. May bind a second metal ion after substrate binding.</text>
</comment>
<evidence type="ECO:0000256" key="3">
    <source>
        <dbReference type="ARBA" id="ARBA00004065"/>
    </source>
</evidence>
<dbReference type="PANTHER" id="PTHR10954:SF18">
    <property type="entry name" value="RIBONUCLEASE HII"/>
    <property type="match status" value="1"/>
</dbReference>
<dbReference type="NCBIfam" id="NF000594">
    <property type="entry name" value="PRK00015.1-1"/>
    <property type="match status" value="1"/>
</dbReference>
<dbReference type="HAMAP" id="MF_00052_B">
    <property type="entry name" value="RNase_HII_B"/>
    <property type="match status" value="1"/>
</dbReference>
<protein>
    <recommendedName>
        <fullName evidence="7 14">Ribonuclease HII</fullName>
        <shortName evidence="14">RNase HII</shortName>
        <ecNumber evidence="6 14">3.1.26.4</ecNumber>
    </recommendedName>
</protein>
<evidence type="ECO:0000259" key="18">
    <source>
        <dbReference type="PROSITE" id="PS51975"/>
    </source>
</evidence>
<keyword evidence="11 14" id="KW-0255">Endonuclease</keyword>
<keyword evidence="9 14" id="KW-0540">Nuclease</keyword>
<feature type="domain" description="RNase H type-2" evidence="18">
    <location>
        <begin position="87"/>
        <end position="279"/>
    </location>
</feature>
<dbReference type="InterPro" id="IPR001352">
    <property type="entry name" value="RNase_HII/HIII"/>
</dbReference>
<feature type="binding site" evidence="14 15">
    <location>
        <position position="93"/>
    </location>
    <ligand>
        <name>a divalent metal cation</name>
        <dbReference type="ChEBI" id="CHEBI:60240"/>
    </ligand>
</feature>
<comment type="subcellular location">
    <subcellularLocation>
        <location evidence="4 14">Cytoplasm</location>
    </subcellularLocation>
</comment>
<evidence type="ECO:0000256" key="2">
    <source>
        <dbReference type="ARBA" id="ARBA00001946"/>
    </source>
</evidence>
<dbReference type="EC" id="3.1.26.4" evidence="6 14"/>
<evidence type="ECO:0000256" key="10">
    <source>
        <dbReference type="ARBA" id="ARBA00022723"/>
    </source>
</evidence>
<evidence type="ECO:0000256" key="12">
    <source>
        <dbReference type="ARBA" id="ARBA00022801"/>
    </source>
</evidence>
<evidence type="ECO:0000256" key="14">
    <source>
        <dbReference type="HAMAP-Rule" id="MF_00052"/>
    </source>
</evidence>
<organism evidence="19 20">
    <name type="scientific">Fusibacter paucivorans</name>
    <dbReference type="NCBI Taxonomy" id="76009"/>
    <lineage>
        <taxon>Bacteria</taxon>
        <taxon>Bacillati</taxon>
        <taxon>Bacillota</taxon>
        <taxon>Clostridia</taxon>
        <taxon>Eubacteriales</taxon>
        <taxon>Eubacteriales Family XII. Incertae Sedis</taxon>
        <taxon>Fusibacter</taxon>
    </lineage>
</organism>
<dbReference type="InterPro" id="IPR024567">
    <property type="entry name" value="RNase_HII/HIII_dom"/>
</dbReference>
<evidence type="ECO:0000256" key="15">
    <source>
        <dbReference type="PROSITE-ProRule" id="PRU01319"/>
    </source>
</evidence>
<comment type="cofactor">
    <cofactor evidence="2">
        <name>Mg(2+)</name>
        <dbReference type="ChEBI" id="CHEBI:18420"/>
    </cofactor>
</comment>
<dbReference type="InterPro" id="IPR012337">
    <property type="entry name" value="RNaseH-like_sf"/>
</dbReference>
<evidence type="ECO:0000256" key="8">
    <source>
        <dbReference type="ARBA" id="ARBA00022490"/>
    </source>
</evidence>
<evidence type="ECO:0000256" key="4">
    <source>
        <dbReference type="ARBA" id="ARBA00004496"/>
    </source>
</evidence>
<evidence type="ECO:0000256" key="13">
    <source>
        <dbReference type="ARBA" id="ARBA00023211"/>
    </source>
</evidence>
<dbReference type="EMBL" id="JAHBCL010000020">
    <property type="protein sequence ID" value="MBS7527475.1"/>
    <property type="molecule type" value="Genomic_DNA"/>
</dbReference>
<accession>A0ABS5PQN6</accession>
<comment type="caution">
    <text evidence="19">The sequence shown here is derived from an EMBL/GenBank/DDBJ whole genome shotgun (WGS) entry which is preliminary data.</text>
</comment>
<dbReference type="PANTHER" id="PTHR10954">
    <property type="entry name" value="RIBONUCLEASE H2 SUBUNIT A"/>
    <property type="match status" value="1"/>
</dbReference>
<dbReference type="Pfam" id="PF01351">
    <property type="entry name" value="RNase_HII"/>
    <property type="match status" value="1"/>
</dbReference>
<evidence type="ECO:0000256" key="1">
    <source>
        <dbReference type="ARBA" id="ARBA00000077"/>
    </source>
</evidence>
<dbReference type="GO" id="GO:0004523">
    <property type="term" value="F:RNA-DNA hybrid ribonuclease activity"/>
    <property type="evidence" value="ECO:0007669"/>
    <property type="project" value="UniProtKB-EC"/>
</dbReference>
<feature type="binding site" evidence="14 15">
    <location>
        <position position="94"/>
    </location>
    <ligand>
        <name>a divalent metal cation</name>
        <dbReference type="ChEBI" id="CHEBI:60240"/>
    </ligand>
</feature>
<dbReference type="NCBIfam" id="NF000595">
    <property type="entry name" value="PRK00015.1-3"/>
    <property type="match status" value="1"/>
</dbReference>
<keyword evidence="10 14" id="KW-0479">Metal-binding</keyword>
<evidence type="ECO:0000256" key="6">
    <source>
        <dbReference type="ARBA" id="ARBA00012180"/>
    </source>
</evidence>
<dbReference type="InterPro" id="IPR022898">
    <property type="entry name" value="RNase_HII"/>
</dbReference>
<dbReference type="SUPFAM" id="SSF53098">
    <property type="entry name" value="Ribonuclease H-like"/>
    <property type="match status" value="1"/>
</dbReference>
<name>A0ABS5PQN6_9FIRM</name>
<comment type="similarity">
    <text evidence="5 14 16">Belongs to the RNase HII family.</text>
</comment>
<comment type="function">
    <text evidence="3 14 16">Endonuclease that specifically degrades the RNA of RNA-DNA hybrids.</text>
</comment>
<keyword evidence="13 14" id="KW-0464">Manganese</keyword>